<reference evidence="2 3" key="1">
    <citation type="submission" date="2024-10" db="EMBL/GenBank/DDBJ databases">
        <authorList>
            <person name="Kim D."/>
        </authorList>
    </citation>
    <scope>NUCLEOTIDE SEQUENCE [LARGE SCALE GENOMIC DNA]</scope>
    <source>
        <strain evidence="2">BH-2024</strain>
    </source>
</reference>
<organism evidence="2 3">
    <name type="scientific">Heterodera trifolii</name>
    <dbReference type="NCBI Taxonomy" id="157864"/>
    <lineage>
        <taxon>Eukaryota</taxon>
        <taxon>Metazoa</taxon>
        <taxon>Ecdysozoa</taxon>
        <taxon>Nematoda</taxon>
        <taxon>Chromadorea</taxon>
        <taxon>Rhabditida</taxon>
        <taxon>Tylenchina</taxon>
        <taxon>Tylenchomorpha</taxon>
        <taxon>Tylenchoidea</taxon>
        <taxon>Heteroderidae</taxon>
        <taxon>Heteroderinae</taxon>
        <taxon>Heterodera</taxon>
    </lineage>
</organism>
<proteinExistence type="predicted"/>
<feature type="domain" description="Serpin" evidence="1">
    <location>
        <begin position="4"/>
        <end position="71"/>
    </location>
</feature>
<dbReference type="Proteomes" id="UP001620626">
    <property type="component" value="Unassembled WGS sequence"/>
</dbReference>
<dbReference type="AlphaFoldDB" id="A0ABD2ICI3"/>
<keyword evidence="3" id="KW-1185">Reference proteome</keyword>
<evidence type="ECO:0000313" key="2">
    <source>
        <dbReference type="EMBL" id="KAL3076831.1"/>
    </source>
</evidence>
<evidence type="ECO:0000313" key="3">
    <source>
        <dbReference type="Proteomes" id="UP001620626"/>
    </source>
</evidence>
<dbReference type="InterPro" id="IPR036186">
    <property type="entry name" value="Serpin_sf"/>
</dbReference>
<dbReference type="Gene3D" id="3.30.497.10">
    <property type="entry name" value="Antithrombin, subunit I, domain 2"/>
    <property type="match status" value="1"/>
</dbReference>
<dbReference type="InterPro" id="IPR042178">
    <property type="entry name" value="Serpin_sf_1"/>
</dbReference>
<gene>
    <name evidence="2" type="ORF">niasHT_033733</name>
</gene>
<dbReference type="Pfam" id="PF00079">
    <property type="entry name" value="Serpin"/>
    <property type="match status" value="1"/>
</dbReference>
<sequence length="91" mass="9860">MGAPESEVHKYFGALLKSVANGQNSSNTLETVNKMYVKDGLRMVNVFMGQIEQNYGGQLETVEFGDSKGTAEMVLLVFDSGDLDSVGFDSD</sequence>
<evidence type="ECO:0000259" key="1">
    <source>
        <dbReference type="Pfam" id="PF00079"/>
    </source>
</evidence>
<accession>A0ABD2ICI3</accession>
<protein>
    <recommendedName>
        <fullName evidence="1">Serpin domain-containing protein</fullName>
    </recommendedName>
</protein>
<comment type="caution">
    <text evidence="2">The sequence shown here is derived from an EMBL/GenBank/DDBJ whole genome shotgun (WGS) entry which is preliminary data.</text>
</comment>
<dbReference type="InterPro" id="IPR023796">
    <property type="entry name" value="Serpin_dom"/>
</dbReference>
<dbReference type="SUPFAM" id="SSF56574">
    <property type="entry name" value="Serpins"/>
    <property type="match status" value="1"/>
</dbReference>
<name>A0ABD2ICI3_9BILA</name>
<dbReference type="EMBL" id="JBICBT010001241">
    <property type="protein sequence ID" value="KAL3076831.1"/>
    <property type="molecule type" value="Genomic_DNA"/>
</dbReference>